<gene>
    <name evidence="2" type="primary">DHRS1</name>
</gene>
<feature type="chain" id="PRO_5034465071" evidence="1">
    <location>
        <begin position="29"/>
        <end position="336"/>
    </location>
</feature>
<dbReference type="Gene3D" id="3.40.50.720">
    <property type="entry name" value="NAD(P)-binding Rossmann-like Domain"/>
    <property type="match status" value="2"/>
</dbReference>
<dbReference type="Pfam" id="PF00106">
    <property type="entry name" value="adh_short"/>
    <property type="match status" value="2"/>
</dbReference>
<dbReference type="Proteomes" id="UP000694380">
    <property type="component" value="Unplaced"/>
</dbReference>
<reference evidence="2" key="2">
    <citation type="submission" date="2025-09" db="UniProtKB">
        <authorList>
            <consortium name="Ensembl"/>
        </authorList>
    </citation>
    <scope>IDENTIFICATION</scope>
</reference>
<dbReference type="PANTHER" id="PTHR44147">
    <property type="entry name" value="DEHYDROGENASE/REDUCTASE SDR FAMILY MEMBER 1"/>
    <property type="match status" value="1"/>
</dbReference>
<dbReference type="GeneTree" id="ENSGT00940000157797"/>
<reference evidence="2" key="1">
    <citation type="submission" date="2025-08" db="UniProtKB">
        <authorList>
            <consortium name="Ensembl"/>
        </authorList>
    </citation>
    <scope>IDENTIFICATION</scope>
</reference>
<dbReference type="AlphaFoldDB" id="A0A8C3F9G0"/>
<dbReference type="PANTHER" id="PTHR44147:SF2">
    <property type="entry name" value="DEHYDROGENASE_REDUCTASE SDR FAMILY MEMBER 1"/>
    <property type="match status" value="1"/>
</dbReference>
<name>A0A8C3F9G0_CHRPI</name>
<proteinExistence type="predicted"/>
<evidence type="ECO:0000313" key="3">
    <source>
        <dbReference type="Proteomes" id="UP000694380"/>
    </source>
</evidence>
<accession>A0A8C3F9G0</accession>
<dbReference type="OMA" id="ATVSIWM"/>
<dbReference type="PRINTS" id="PR00081">
    <property type="entry name" value="GDHRDH"/>
</dbReference>
<dbReference type="SUPFAM" id="SSF51735">
    <property type="entry name" value="NAD(P)-binding Rossmann-fold domains"/>
    <property type="match status" value="1"/>
</dbReference>
<dbReference type="GO" id="GO:0005783">
    <property type="term" value="C:endoplasmic reticulum"/>
    <property type="evidence" value="ECO:0007669"/>
    <property type="project" value="Ensembl"/>
</dbReference>
<organism evidence="2 3">
    <name type="scientific">Chrysemys picta bellii</name>
    <name type="common">Western painted turtle</name>
    <name type="synonym">Emys bellii</name>
    <dbReference type="NCBI Taxonomy" id="8478"/>
    <lineage>
        <taxon>Eukaryota</taxon>
        <taxon>Metazoa</taxon>
        <taxon>Chordata</taxon>
        <taxon>Craniata</taxon>
        <taxon>Vertebrata</taxon>
        <taxon>Euteleostomi</taxon>
        <taxon>Archelosauria</taxon>
        <taxon>Testudinata</taxon>
        <taxon>Testudines</taxon>
        <taxon>Cryptodira</taxon>
        <taxon>Durocryptodira</taxon>
        <taxon>Testudinoidea</taxon>
        <taxon>Emydidae</taxon>
        <taxon>Chrysemys</taxon>
    </lineage>
</organism>
<keyword evidence="1" id="KW-0732">Signal</keyword>
<keyword evidence="3" id="KW-1185">Reference proteome</keyword>
<evidence type="ECO:0000313" key="2">
    <source>
        <dbReference type="Ensembl" id="ENSCPBP00000002981.1"/>
    </source>
</evidence>
<dbReference type="GO" id="GO:0004090">
    <property type="term" value="F:carbonyl reductase (NADPH) activity"/>
    <property type="evidence" value="ECO:0007669"/>
    <property type="project" value="Ensembl"/>
</dbReference>
<protein>
    <submittedName>
        <fullName evidence="2">Dehydrogenase/reductase 1</fullName>
    </submittedName>
</protein>
<dbReference type="Ensembl" id="ENSCPBT00000003639.1">
    <property type="protein sequence ID" value="ENSCPBP00000002981.1"/>
    <property type="gene ID" value="ENSCPBG00000002365.1"/>
</dbReference>
<feature type="signal peptide" evidence="1">
    <location>
        <begin position="1"/>
        <end position="28"/>
    </location>
</feature>
<dbReference type="InterPro" id="IPR002347">
    <property type="entry name" value="SDR_fam"/>
</dbReference>
<dbReference type="InterPro" id="IPR036291">
    <property type="entry name" value="NAD(P)-bd_dom_sf"/>
</dbReference>
<sequence length="336" mass="35790">SSLYVGSFPIYFLLILFVWPRLSPACGAAAPPLGRLRPAPSRGGGMSGGGRLAGRVCLVTGASRGIGKGIALQLSEAGATVYITGRQREPLVRAAAEVSARGGRCVPVVCDSSREEEVAALFERLQQADGGRLDVLVTNAFSGINNAGLRAGRGLIVVISSPGGLRYMFNVPYGVGKAACDRLAADCALELRPYGVACVTLWPGLVRTEAVLKEAEGSGPWVVQLQKMIGNSESPEVSGKCVVGLASDPAIMCHSGKVLLTPDLARRYRFRDVDGRPVYNYVSVRNILVMLMPRLTCLFRLIPECVSIPKWALTLYSSKFSVYPPLQTAPKPGKNI</sequence>
<evidence type="ECO:0000256" key="1">
    <source>
        <dbReference type="SAM" id="SignalP"/>
    </source>
</evidence>